<evidence type="ECO:0000259" key="9">
    <source>
        <dbReference type="Pfam" id="PF12704"/>
    </source>
</evidence>
<evidence type="ECO:0000313" key="10">
    <source>
        <dbReference type="EMBL" id="SMD00838.1"/>
    </source>
</evidence>
<feature type="domain" description="MacB-like periplasmic core" evidence="9">
    <location>
        <begin position="26"/>
        <end position="241"/>
    </location>
</feature>
<protein>
    <submittedName>
        <fullName evidence="10">Lipoprotein-releasing system permease protein</fullName>
    </submittedName>
</protein>
<feature type="transmembrane region" description="Helical" evidence="7">
    <location>
        <begin position="274"/>
        <end position="297"/>
    </location>
</feature>
<dbReference type="PANTHER" id="PTHR30489">
    <property type="entry name" value="LIPOPROTEIN-RELEASING SYSTEM TRANSMEMBRANE PROTEIN LOLE"/>
    <property type="match status" value="1"/>
</dbReference>
<dbReference type="Proteomes" id="UP000192756">
    <property type="component" value="Unassembled WGS sequence"/>
</dbReference>
<keyword evidence="10" id="KW-0449">Lipoprotein</keyword>
<reference evidence="11" key="1">
    <citation type="submission" date="2017-04" db="EMBL/GenBank/DDBJ databases">
        <authorList>
            <person name="Varghese N."/>
            <person name="Submissions S."/>
        </authorList>
    </citation>
    <scope>NUCLEOTIDE SEQUENCE [LARGE SCALE GENOMIC DNA]</scope>
    <source>
        <strain evidence="11">DSM 12126</strain>
    </source>
</reference>
<dbReference type="OrthoDB" id="1522670at2"/>
<name>A0A1W2DUX6_9SPHI</name>
<dbReference type="InterPro" id="IPR025857">
    <property type="entry name" value="MacB_PCD"/>
</dbReference>
<keyword evidence="6 7" id="KW-0472">Membrane</keyword>
<keyword evidence="3" id="KW-1003">Cell membrane</keyword>
<proteinExistence type="inferred from homology"/>
<keyword evidence="5 7" id="KW-1133">Transmembrane helix</keyword>
<evidence type="ECO:0000256" key="6">
    <source>
        <dbReference type="ARBA" id="ARBA00023136"/>
    </source>
</evidence>
<dbReference type="RefSeq" id="WP_084240845.1">
    <property type="nucleotide sequence ID" value="NZ_FWXT01000004.1"/>
</dbReference>
<dbReference type="InterPro" id="IPR003838">
    <property type="entry name" value="ABC3_permease_C"/>
</dbReference>
<dbReference type="Pfam" id="PF12704">
    <property type="entry name" value="MacB_PCD"/>
    <property type="match status" value="1"/>
</dbReference>
<dbReference type="PANTHER" id="PTHR30489:SF0">
    <property type="entry name" value="LIPOPROTEIN-RELEASING SYSTEM TRANSMEMBRANE PROTEIN LOLE"/>
    <property type="match status" value="1"/>
</dbReference>
<evidence type="ECO:0000256" key="5">
    <source>
        <dbReference type="ARBA" id="ARBA00022989"/>
    </source>
</evidence>
<dbReference type="GO" id="GO:0044874">
    <property type="term" value="P:lipoprotein localization to outer membrane"/>
    <property type="evidence" value="ECO:0007669"/>
    <property type="project" value="TreeGrafter"/>
</dbReference>
<dbReference type="Pfam" id="PF02687">
    <property type="entry name" value="FtsX"/>
    <property type="match status" value="1"/>
</dbReference>
<evidence type="ECO:0000256" key="2">
    <source>
        <dbReference type="ARBA" id="ARBA00005236"/>
    </source>
</evidence>
<organism evidence="10 11">
    <name type="scientific">Pedobacter africanus</name>
    <dbReference type="NCBI Taxonomy" id="151894"/>
    <lineage>
        <taxon>Bacteria</taxon>
        <taxon>Pseudomonadati</taxon>
        <taxon>Bacteroidota</taxon>
        <taxon>Sphingobacteriia</taxon>
        <taxon>Sphingobacteriales</taxon>
        <taxon>Sphingobacteriaceae</taxon>
        <taxon>Pedobacter</taxon>
    </lineage>
</organism>
<keyword evidence="11" id="KW-1185">Reference proteome</keyword>
<evidence type="ECO:0000313" key="11">
    <source>
        <dbReference type="Proteomes" id="UP000192756"/>
    </source>
</evidence>
<comment type="subcellular location">
    <subcellularLocation>
        <location evidence="1">Cell membrane</location>
        <topology evidence="1">Multi-pass membrane protein</topology>
    </subcellularLocation>
</comment>
<evidence type="ECO:0000256" key="4">
    <source>
        <dbReference type="ARBA" id="ARBA00022692"/>
    </source>
</evidence>
<dbReference type="EMBL" id="FWXT01000004">
    <property type="protein sequence ID" value="SMD00838.1"/>
    <property type="molecule type" value="Genomic_DNA"/>
</dbReference>
<feature type="transmembrane region" description="Helical" evidence="7">
    <location>
        <begin position="372"/>
        <end position="394"/>
    </location>
</feature>
<evidence type="ECO:0000256" key="3">
    <source>
        <dbReference type="ARBA" id="ARBA00022475"/>
    </source>
</evidence>
<keyword evidence="4 7" id="KW-0812">Transmembrane</keyword>
<sequence length="406" mass="46002">MNTEYFIAGRIAIKSERTFSKLIVRIAIAGVMLSLAVMMLSVAIIKGFKTEIQEKVRGYIGDVRVFKFDLNNSFELSPFVPSKETLAKLKNDPEIDFFQPYATKPAIISANNEVEGINFKGIDRSFNWDYLKKHLVSGTIIDFTDSVKASKQIMISQFTANRLKLKVGDNFVMYFVQNPPRRRPFKIVGIYDIGVEEIDKGFVIGDLNIIRRLNNWAPDEIGGIEIRIKDFAKLKEASAHIYNNMELNLKSESVADYFPAIFTWLSLLDINTKVLLVLMMLVGVINMITALLIMILERTNMIGMLKAFGMTDASVMKIFLYNAMYLVGFGLLLGNILGLGLGLLQKYTHIFKLDQSSYYLAYVPIELHFTDVLILNLVTFIICLVVLILPSMLVSRISPLKAIRFK</sequence>
<evidence type="ECO:0000256" key="7">
    <source>
        <dbReference type="SAM" id="Phobius"/>
    </source>
</evidence>
<evidence type="ECO:0000256" key="1">
    <source>
        <dbReference type="ARBA" id="ARBA00004651"/>
    </source>
</evidence>
<dbReference type="AlphaFoldDB" id="A0A1W2DUX6"/>
<accession>A0A1W2DUX6</accession>
<comment type="similarity">
    <text evidence="2">Belongs to the ABC-4 integral membrane protein family. LolC/E subfamily.</text>
</comment>
<dbReference type="InterPro" id="IPR051447">
    <property type="entry name" value="Lipoprotein-release_system"/>
</dbReference>
<feature type="transmembrane region" description="Helical" evidence="7">
    <location>
        <begin position="22"/>
        <end position="45"/>
    </location>
</feature>
<dbReference type="GO" id="GO:0098797">
    <property type="term" value="C:plasma membrane protein complex"/>
    <property type="evidence" value="ECO:0007669"/>
    <property type="project" value="TreeGrafter"/>
</dbReference>
<feature type="transmembrane region" description="Helical" evidence="7">
    <location>
        <begin position="318"/>
        <end position="344"/>
    </location>
</feature>
<feature type="domain" description="ABC3 transporter permease C-terminal" evidence="8">
    <location>
        <begin position="274"/>
        <end position="399"/>
    </location>
</feature>
<gene>
    <name evidence="10" type="ORF">SAMN04488524_4062</name>
</gene>
<dbReference type="STRING" id="151894.SAMN04488524_4062"/>
<evidence type="ECO:0000259" key="8">
    <source>
        <dbReference type="Pfam" id="PF02687"/>
    </source>
</evidence>